<dbReference type="EMBL" id="PFAO01000040">
    <property type="protein sequence ID" value="PIT95239.1"/>
    <property type="molecule type" value="Genomic_DNA"/>
</dbReference>
<dbReference type="Gene3D" id="3.10.20.590">
    <property type="match status" value="1"/>
</dbReference>
<accession>A0A2M6WQZ9</accession>
<protein>
    <recommendedName>
        <fullName evidence="3">Leucine--tRNA ligase</fullName>
    </recommendedName>
</protein>
<reference evidence="2" key="1">
    <citation type="submission" date="2017-09" db="EMBL/GenBank/DDBJ databases">
        <title>Depth-based differentiation of microbial function through sediment-hosted aquifers and enrichment of novel symbionts in the deep terrestrial subsurface.</title>
        <authorList>
            <person name="Probst A.J."/>
            <person name="Ladd B."/>
            <person name="Jarett J.K."/>
            <person name="Geller-Mcgrath D.E."/>
            <person name="Sieber C.M.K."/>
            <person name="Emerson J.B."/>
            <person name="Anantharaman K."/>
            <person name="Thomas B.C."/>
            <person name="Malmstrom R."/>
            <person name="Stieglmeier M."/>
            <person name="Klingl A."/>
            <person name="Woyke T."/>
            <person name="Ryan C.M."/>
            <person name="Banfield J.F."/>
        </authorList>
    </citation>
    <scope>NUCLEOTIDE SEQUENCE [LARGE SCALE GENOMIC DNA]</scope>
</reference>
<evidence type="ECO:0000313" key="2">
    <source>
        <dbReference type="Proteomes" id="UP000228964"/>
    </source>
</evidence>
<evidence type="ECO:0008006" key="3">
    <source>
        <dbReference type="Google" id="ProtNLM"/>
    </source>
</evidence>
<proteinExistence type="predicted"/>
<organism evidence="1 2">
    <name type="scientific">Candidatus Falkowbacteria bacterium CG10_big_fil_rev_8_21_14_0_10_38_22</name>
    <dbReference type="NCBI Taxonomy" id="1974564"/>
    <lineage>
        <taxon>Bacteria</taxon>
        <taxon>Candidatus Falkowiibacteriota</taxon>
    </lineage>
</organism>
<dbReference type="AlphaFoldDB" id="A0A2M6WQZ9"/>
<gene>
    <name evidence="1" type="ORF">COT96_01755</name>
</gene>
<sequence length="40" mass="4552">EAEAKKIALESEKVKKWIEEKEVIKVIFVKGKLVNIVVKG</sequence>
<name>A0A2M6WQZ9_9BACT</name>
<evidence type="ECO:0000313" key="1">
    <source>
        <dbReference type="EMBL" id="PIT95239.1"/>
    </source>
</evidence>
<dbReference type="Proteomes" id="UP000228964">
    <property type="component" value="Unassembled WGS sequence"/>
</dbReference>
<feature type="non-terminal residue" evidence="1">
    <location>
        <position position="1"/>
    </location>
</feature>
<comment type="caution">
    <text evidence="1">The sequence shown here is derived from an EMBL/GenBank/DDBJ whole genome shotgun (WGS) entry which is preliminary data.</text>
</comment>